<dbReference type="PANTHER" id="PTHR22901">
    <property type="entry name" value="SIALATE O-ACETYLESTERASE"/>
    <property type="match status" value="1"/>
</dbReference>
<evidence type="ECO:0000256" key="2">
    <source>
        <dbReference type="SAM" id="SignalP"/>
    </source>
</evidence>
<evidence type="ECO:0000313" key="5">
    <source>
        <dbReference type="Proteomes" id="UP000199391"/>
    </source>
</evidence>
<dbReference type="SUPFAM" id="SSF49785">
    <property type="entry name" value="Galactose-binding domain-like"/>
    <property type="match status" value="1"/>
</dbReference>
<dbReference type="InterPro" id="IPR008979">
    <property type="entry name" value="Galactose-bd-like_sf"/>
</dbReference>
<dbReference type="PANTHER" id="PTHR22901:SF0">
    <property type="entry name" value="SIALATE O-ACETYLESTERASE"/>
    <property type="match status" value="1"/>
</dbReference>
<dbReference type="AlphaFoldDB" id="A0A1I7M6Y2"/>
<dbReference type="Gene3D" id="2.60.120.260">
    <property type="entry name" value="Galactose-binding domain-like"/>
    <property type="match status" value="1"/>
</dbReference>
<reference evidence="5" key="1">
    <citation type="submission" date="2016-10" db="EMBL/GenBank/DDBJ databases">
        <authorList>
            <person name="Varghese N."/>
            <person name="Submissions S."/>
        </authorList>
    </citation>
    <scope>NUCLEOTIDE SEQUENCE [LARGE SCALE GENOMIC DNA]</scope>
    <source>
        <strain evidence="5">CGMCC 1.11014</strain>
    </source>
</reference>
<proteinExistence type="predicted"/>
<dbReference type="Gene3D" id="2.60.40.10">
    <property type="entry name" value="Immunoglobulins"/>
    <property type="match status" value="1"/>
</dbReference>
<dbReference type="Proteomes" id="UP000199391">
    <property type="component" value="Unassembled WGS sequence"/>
</dbReference>
<evidence type="ECO:0000256" key="1">
    <source>
        <dbReference type="ARBA" id="ARBA00022801"/>
    </source>
</evidence>
<dbReference type="GO" id="GO:0001681">
    <property type="term" value="F:sialate O-acetylesterase activity"/>
    <property type="evidence" value="ECO:0007669"/>
    <property type="project" value="InterPro"/>
</dbReference>
<protein>
    <submittedName>
        <fullName evidence="4">Sialate O-acetylesterase</fullName>
    </submittedName>
</protein>
<organism evidence="4 5">
    <name type="scientific">Pseudoduganella namucuonensis</name>
    <dbReference type="NCBI Taxonomy" id="1035707"/>
    <lineage>
        <taxon>Bacteria</taxon>
        <taxon>Pseudomonadati</taxon>
        <taxon>Pseudomonadota</taxon>
        <taxon>Betaproteobacteria</taxon>
        <taxon>Burkholderiales</taxon>
        <taxon>Oxalobacteraceae</taxon>
        <taxon>Telluria group</taxon>
        <taxon>Pseudoduganella</taxon>
    </lineage>
</organism>
<feature type="signal peptide" evidence="2">
    <location>
        <begin position="1"/>
        <end position="31"/>
    </location>
</feature>
<dbReference type="InterPro" id="IPR036514">
    <property type="entry name" value="SGNH_hydro_sf"/>
</dbReference>
<dbReference type="InterPro" id="IPR005181">
    <property type="entry name" value="SASA"/>
</dbReference>
<dbReference type="InterPro" id="IPR013783">
    <property type="entry name" value="Ig-like_fold"/>
</dbReference>
<dbReference type="GO" id="GO:0005975">
    <property type="term" value="P:carbohydrate metabolic process"/>
    <property type="evidence" value="ECO:0007669"/>
    <property type="project" value="TreeGrafter"/>
</dbReference>
<keyword evidence="5" id="KW-1185">Reference proteome</keyword>
<keyword evidence="2" id="KW-0732">Signal</keyword>
<accession>A0A1I7M6Y2</accession>
<dbReference type="STRING" id="1035707.SAMN05216552_10718"/>
<dbReference type="SUPFAM" id="SSF52266">
    <property type="entry name" value="SGNH hydrolase"/>
    <property type="match status" value="1"/>
</dbReference>
<evidence type="ECO:0000259" key="3">
    <source>
        <dbReference type="Pfam" id="PF03629"/>
    </source>
</evidence>
<sequence length="456" mass="47961">MKRRRLLKQVIRLTGAAGFVLAASLATPVLAQPAAPAFAGIFGDHAVLQRGEALTVWGTAAPGLGVTVSLGGKTAEAKADAQGRWRASMPAMSAGGPYTLSASGASGTTTLKDIMVGDVYLCAGQSNMEFPVRLSTGAWPEFPANPELRFVNIQRISELAAQQDLKRPAAWNVVTPQTVGEAPAACYHMARTLQRKQKVPIGFIGSNWGGTTIQGWIGAQSLKSLPAYAERVEALAVMASNPAKGMADEARRHERWWDAHDPQAKAQRAWSLPGFDDAAWPSLSPRGSWKDAGVAALAGFDGAAWFRTSVTLSEAQARAANAVQLGPIDTYDSTWVNGVRVGGGSIAWMWRDYPVLAGAFKPGRNVIAVHVLGGGGLTGLPEQRGIKTSAAHAIGFEACAGAACQYALAVAQGDTVTLKGANQPGTTRVRYAWADAPYVNLYSADDLPAAPFEIAL</sequence>
<dbReference type="EMBL" id="FPBO01000071">
    <property type="protein sequence ID" value="SFV17704.1"/>
    <property type="molecule type" value="Genomic_DNA"/>
</dbReference>
<name>A0A1I7M6Y2_9BURK</name>
<feature type="chain" id="PRO_5011619544" evidence="2">
    <location>
        <begin position="32"/>
        <end position="456"/>
    </location>
</feature>
<dbReference type="Gene3D" id="3.40.50.1110">
    <property type="entry name" value="SGNH hydrolase"/>
    <property type="match status" value="1"/>
</dbReference>
<dbReference type="InterPro" id="IPR039329">
    <property type="entry name" value="SIAE"/>
</dbReference>
<gene>
    <name evidence="4" type="ORF">SAMN05216552_10718</name>
</gene>
<evidence type="ECO:0000313" key="4">
    <source>
        <dbReference type="EMBL" id="SFV17704.1"/>
    </source>
</evidence>
<keyword evidence="1" id="KW-0378">Hydrolase</keyword>
<feature type="domain" description="Sialate O-acetylesterase" evidence="3">
    <location>
        <begin position="117"/>
        <end position="235"/>
    </location>
</feature>
<dbReference type="Pfam" id="PF03629">
    <property type="entry name" value="SASA"/>
    <property type="match status" value="1"/>
</dbReference>